<sequence>MRGGFGLEKDPTEDCRSNKQASTLADSGAIKVVARRCQIVLVDEMVVGIDEVVRGAIGVCCEQETSFNCLRQGKVIPTSTPTLVRITKEDLCDHAWGFHFNEVLSKYPAVCSQYNSAPDAEKGGTVPFFPVF</sequence>
<evidence type="ECO:0000313" key="1">
    <source>
        <dbReference type="EMBL" id="KAG0459219.1"/>
    </source>
</evidence>
<gene>
    <name evidence="1" type="ORF">HPP92_022347</name>
</gene>
<name>A0A835UDQ4_VANPL</name>
<dbReference type="OrthoDB" id="3219396at2759"/>
<comment type="caution">
    <text evidence="1">The sequence shown here is derived from an EMBL/GenBank/DDBJ whole genome shotgun (WGS) entry which is preliminary data.</text>
</comment>
<dbReference type="AlphaFoldDB" id="A0A835UDQ4"/>
<reference evidence="1 2" key="1">
    <citation type="journal article" date="2020" name="Nat. Food">
        <title>A phased Vanilla planifolia genome enables genetic improvement of flavour and production.</title>
        <authorList>
            <person name="Hasing T."/>
            <person name="Tang H."/>
            <person name="Brym M."/>
            <person name="Khazi F."/>
            <person name="Huang T."/>
            <person name="Chambers A.H."/>
        </authorList>
    </citation>
    <scope>NUCLEOTIDE SEQUENCE [LARGE SCALE GENOMIC DNA]</scope>
    <source>
        <tissue evidence="1">Leaf</tissue>
    </source>
</reference>
<organism evidence="1 2">
    <name type="scientific">Vanilla planifolia</name>
    <name type="common">Vanilla</name>
    <dbReference type="NCBI Taxonomy" id="51239"/>
    <lineage>
        <taxon>Eukaryota</taxon>
        <taxon>Viridiplantae</taxon>
        <taxon>Streptophyta</taxon>
        <taxon>Embryophyta</taxon>
        <taxon>Tracheophyta</taxon>
        <taxon>Spermatophyta</taxon>
        <taxon>Magnoliopsida</taxon>
        <taxon>Liliopsida</taxon>
        <taxon>Asparagales</taxon>
        <taxon>Orchidaceae</taxon>
        <taxon>Vanilloideae</taxon>
        <taxon>Vanilleae</taxon>
        <taxon>Vanilla</taxon>
    </lineage>
</organism>
<evidence type="ECO:0000313" key="2">
    <source>
        <dbReference type="Proteomes" id="UP000639772"/>
    </source>
</evidence>
<proteinExistence type="predicted"/>
<protein>
    <submittedName>
        <fullName evidence="1">Uncharacterized protein</fullName>
    </submittedName>
</protein>
<accession>A0A835UDQ4</accession>
<dbReference type="Proteomes" id="UP000639772">
    <property type="component" value="Chromosome 12"/>
</dbReference>
<dbReference type="EMBL" id="JADCNM010000012">
    <property type="protein sequence ID" value="KAG0459219.1"/>
    <property type="molecule type" value="Genomic_DNA"/>
</dbReference>